<feature type="transmembrane region" description="Helical" evidence="1">
    <location>
        <begin position="140"/>
        <end position="160"/>
    </location>
</feature>
<keyword evidence="2" id="KW-0732">Signal</keyword>
<reference evidence="3" key="1">
    <citation type="submission" date="2023-10" db="EMBL/GenBank/DDBJ databases">
        <authorList>
            <person name="Chen Y."/>
            <person name="Shah S."/>
            <person name="Dougan E. K."/>
            <person name="Thang M."/>
            <person name="Chan C."/>
        </authorList>
    </citation>
    <scope>NUCLEOTIDE SEQUENCE [LARGE SCALE GENOMIC DNA]</scope>
</reference>
<feature type="signal peptide" evidence="2">
    <location>
        <begin position="1"/>
        <end position="20"/>
    </location>
</feature>
<keyword evidence="1" id="KW-0812">Transmembrane</keyword>
<keyword evidence="1" id="KW-0472">Membrane</keyword>
<dbReference type="Proteomes" id="UP001189429">
    <property type="component" value="Unassembled WGS sequence"/>
</dbReference>
<accession>A0ABN9Q915</accession>
<feature type="non-terminal residue" evidence="3">
    <location>
        <position position="216"/>
    </location>
</feature>
<organism evidence="3 4">
    <name type="scientific">Prorocentrum cordatum</name>
    <dbReference type="NCBI Taxonomy" id="2364126"/>
    <lineage>
        <taxon>Eukaryota</taxon>
        <taxon>Sar</taxon>
        <taxon>Alveolata</taxon>
        <taxon>Dinophyceae</taxon>
        <taxon>Prorocentrales</taxon>
        <taxon>Prorocentraceae</taxon>
        <taxon>Prorocentrum</taxon>
    </lineage>
</organism>
<name>A0ABN9Q915_9DINO</name>
<evidence type="ECO:0000313" key="3">
    <source>
        <dbReference type="EMBL" id="CAK0802310.1"/>
    </source>
</evidence>
<dbReference type="EMBL" id="CAUYUJ010002776">
    <property type="protein sequence ID" value="CAK0802310.1"/>
    <property type="molecule type" value="Genomic_DNA"/>
</dbReference>
<comment type="caution">
    <text evidence="3">The sequence shown here is derived from an EMBL/GenBank/DDBJ whole genome shotgun (WGS) entry which is preliminary data.</text>
</comment>
<keyword evidence="4" id="KW-1185">Reference proteome</keyword>
<evidence type="ECO:0000256" key="1">
    <source>
        <dbReference type="SAM" id="Phobius"/>
    </source>
</evidence>
<gene>
    <name evidence="3" type="ORF">PCOR1329_LOCUS9864</name>
</gene>
<evidence type="ECO:0000313" key="4">
    <source>
        <dbReference type="Proteomes" id="UP001189429"/>
    </source>
</evidence>
<feature type="transmembrane region" description="Helical" evidence="1">
    <location>
        <begin position="64"/>
        <end position="87"/>
    </location>
</feature>
<feature type="transmembrane region" description="Helical" evidence="1">
    <location>
        <begin position="108"/>
        <end position="128"/>
    </location>
</feature>
<keyword evidence="1" id="KW-1133">Transmembrane helix</keyword>
<evidence type="ECO:0000256" key="2">
    <source>
        <dbReference type="SAM" id="SignalP"/>
    </source>
</evidence>
<protein>
    <submittedName>
        <fullName evidence="3">Uncharacterized protein</fullName>
    </submittedName>
</protein>
<sequence>MPHLAQWMYVASSFTAMSAAAQPGGGCSNRSAACHNGSTLWSITTLPDGDAAARIGLPTILINVIYTLVPGTIQAVMIASLLHGWFSQQNSGEKRDLLEQRLRSYQQTLKYVVFGFLVYLLDFQRLLFQWPRPTTSCLGSYAFPNFLSLWSAGLFVLRWVDLMLCWSVPHLTAHQPTSLTPRSEDLDASRRSGTEEWRGCACGRRGLLHTSLLFRA</sequence>
<feature type="chain" id="PRO_5047161952" evidence="2">
    <location>
        <begin position="21"/>
        <end position="216"/>
    </location>
</feature>
<proteinExistence type="predicted"/>